<keyword evidence="9" id="KW-0449">Lipoprotein</keyword>
<feature type="signal peptide" evidence="16">
    <location>
        <begin position="1"/>
        <end position="21"/>
    </location>
</feature>
<evidence type="ECO:0000256" key="2">
    <source>
        <dbReference type="ARBA" id="ARBA00022692"/>
    </source>
</evidence>
<evidence type="ECO:0000256" key="9">
    <source>
        <dbReference type="ARBA" id="ARBA00023288"/>
    </source>
</evidence>
<evidence type="ECO:0000313" key="18">
    <source>
        <dbReference type="EMBL" id="EHH15782.1"/>
    </source>
</evidence>
<dbReference type="Gene3D" id="2.60.40.10">
    <property type="entry name" value="Immunoglobulins"/>
    <property type="match status" value="2"/>
</dbReference>
<protein>
    <recommendedName>
        <fullName evidence="12">Cell surface A33 antigen</fullName>
    </recommendedName>
    <alternativeName>
        <fullName evidence="13">Glycoprotein A33</fullName>
    </alternativeName>
</protein>
<dbReference type="Pfam" id="PF13927">
    <property type="entry name" value="Ig_3"/>
    <property type="match status" value="1"/>
</dbReference>
<dbReference type="InterPro" id="IPR013106">
    <property type="entry name" value="Ig_V-set"/>
</dbReference>
<keyword evidence="5 15" id="KW-0472">Membrane</keyword>
<dbReference type="InterPro" id="IPR003598">
    <property type="entry name" value="Ig_sub2"/>
</dbReference>
<dbReference type="Pfam" id="PF07686">
    <property type="entry name" value="V-set"/>
    <property type="match status" value="1"/>
</dbReference>
<proteinExistence type="predicted"/>
<dbReference type="AlphaFoldDB" id="G7MF85"/>
<evidence type="ECO:0000256" key="8">
    <source>
        <dbReference type="ARBA" id="ARBA00023180"/>
    </source>
</evidence>
<reference evidence="18" key="1">
    <citation type="journal article" date="2011" name="Nat. Biotechnol.">
        <title>Genome sequencing and comparison of two nonhuman primate animal models, the cynomolgus and Chinese rhesus macaques.</title>
        <authorList>
            <person name="Yan G."/>
            <person name="Zhang G."/>
            <person name="Fang X."/>
            <person name="Zhang Y."/>
            <person name="Li C."/>
            <person name="Ling F."/>
            <person name="Cooper D.N."/>
            <person name="Li Q."/>
            <person name="Li Y."/>
            <person name="van Gool A.J."/>
            <person name="Du H."/>
            <person name="Chen J."/>
            <person name="Chen R."/>
            <person name="Zhang P."/>
            <person name="Huang Z."/>
            <person name="Thompson J.R."/>
            <person name="Meng Y."/>
            <person name="Bai Y."/>
            <person name="Wang J."/>
            <person name="Zhuo M."/>
            <person name="Wang T."/>
            <person name="Huang Y."/>
            <person name="Wei L."/>
            <person name="Li J."/>
            <person name="Wang Z."/>
            <person name="Hu H."/>
            <person name="Yang P."/>
            <person name="Le L."/>
            <person name="Stenson P.D."/>
            <person name="Li B."/>
            <person name="Liu X."/>
            <person name="Ball E.V."/>
            <person name="An N."/>
            <person name="Huang Q."/>
            <person name="Zhang Y."/>
            <person name="Fan W."/>
            <person name="Zhang X."/>
            <person name="Li Y."/>
            <person name="Wang W."/>
            <person name="Katze M.G."/>
            <person name="Su B."/>
            <person name="Nielsen R."/>
            <person name="Yang H."/>
            <person name="Wang J."/>
            <person name="Wang X."/>
            <person name="Wang J."/>
        </authorList>
    </citation>
    <scope>NUCLEOTIDE SEQUENCE [LARGE SCALE GENOMIC DNA]</scope>
    <source>
        <strain evidence="18">CR-5</strain>
    </source>
</reference>
<evidence type="ECO:0000256" key="6">
    <source>
        <dbReference type="ARBA" id="ARBA00023139"/>
    </source>
</evidence>
<dbReference type="InterPro" id="IPR042474">
    <property type="entry name" value="A33"/>
</dbReference>
<comment type="subcellular location">
    <subcellularLocation>
        <location evidence="1">Membrane</location>
        <topology evidence="1">Single-pass type I membrane protein</topology>
    </subcellularLocation>
</comment>
<evidence type="ECO:0000256" key="12">
    <source>
        <dbReference type="ARBA" id="ARBA00071987"/>
    </source>
</evidence>
<evidence type="ECO:0000256" key="14">
    <source>
        <dbReference type="SAM" id="MobiDB-lite"/>
    </source>
</evidence>
<dbReference type="SUPFAM" id="SSF48726">
    <property type="entry name" value="Immunoglobulin"/>
    <property type="match status" value="2"/>
</dbReference>
<name>G7MF85_MACMU</name>
<evidence type="ECO:0000256" key="1">
    <source>
        <dbReference type="ARBA" id="ARBA00004479"/>
    </source>
</evidence>
<keyword evidence="4 15" id="KW-1133">Transmembrane helix</keyword>
<evidence type="ECO:0000256" key="3">
    <source>
        <dbReference type="ARBA" id="ARBA00022729"/>
    </source>
</evidence>
<dbReference type="SMART" id="SM00406">
    <property type="entry name" value="IGv"/>
    <property type="match status" value="1"/>
</dbReference>
<dbReference type="SMART" id="SM00408">
    <property type="entry name" value="IGc2"/>
    <property type="match status" value="2"/>
</dbReference>
<keyword evidence="2 15" id="KW-0812">Transmembrane</keyword>
<dbReference type="PANTHER" id="PTHR44969">
    <property type="entry name" value="CELL SURFACE A33 ANTIGEN"/>
    <property type="match status" value="1"/>
</dbReference>
<evidence type="ECO:0000256" key="7">
    <source>
        <dbReference type="ARBA" id="ARBA00023157"/>
    </source>
</evidence>
<keyword evidence="6" id="KW-0564">Palmitate</keyword>
<evidence type="ECO:0000259" key="17">
    <source>
        <dbReference type="PROSITE" id="PS50835"/>
    </source>
</evidence>
<dbReference type="InterPro" id="IPR007110">
    <property type="entry name" value="Ig-like_dom"/>
</dbReference>
<gene>
    <name evidence="18" type="ORF">EGK_01923</name>
</gene>
<dbReference type="GO" id="GO:0005886">
    <property type="term" value="C:plasma membrane"/>
    <property type="evidence" value="ECO:0007669"/>
    <property type="project" value="InterPro"/>
</dbReference>
<dbReference type="InterPro" id="IPR003599">
    <property type="entry name" value="Ig_sub"/>
</dbReference>
<evidence type="ECO:0000256" key="15">
    <source>
        <dbReference type="SAM" id="Phobius"/>
    </source>
</evidence>
<evidence type="ECO:0000256" key="16">
    <source>
        <dbReference type="SAM" id="SignalP"/>
    </source>
</evidence>
<evidence type="ECO:0000256" key="4">
    <source>
        <dbReference type="ARBA" id="ARBA00022989"/>
    </source>
</evidence>
<accession>G7MF85</accession>
<keyword evidence="10" id="KW-0393">Immunoglobulin domain</keyword>
<feature type="domain" description="Ig-like" evidence="17">
    <location>
        <begin position="140"/>
        <end position="227"/>
    </location>
</feature>
<dbReference type="InterPro" id="IPR036179">
    <property type="entry name" value="Ig-like_dom_sf"/>
</dbReference>
<feature type="region of interest" description="Disordered" evidence="14">
    <location>
        <begin position="267"/>
        <end position="311"/>
    </location>
</feature>
<dbReference type="SMART" id="SM00409">
    <property type="entry name" value="IG"/>
    <property type="match status" value="2"/>
</dbReference>
<dbReference type="PROSITE" id="PS50835">
    <property type="entry name" value="IG_LIKE"/>
    <property type="match status" value="2"/>
</dbReference>
<dbReference type="PANTHER" id="PTHR44969:SF1">
    <property type="entry name" value="CELL SURFACE A33 ANTIGEN"/>
    <property type="match status" value="1"/>
</dbReference>
<sequence length="365" mass="40188">MVGKMWPVLWTLCAVRVTVNAITVETSQNVLRALHGKSVTLPCTYHTSTSSREGLIQWDKLLFTHTERVVIWQFSNKDYIYGELYKNRVNISSNVEQSDASITIDQLTMADNGTYECSVSLMSDLDGTTKSRVRLLVLLPPSKPECGIEGETIIGNDIQLTCQSKEGSPTPQYSWKRYDILNQEQPLAQPASGQPVSLKNVSTDTSGYYICTSSNEAGIQFCNITVAVRSPSMNVALYVGIAVGVVAALIIIGIIIYCCCCQGKDNTEDKEDARPNRAAYEEPPEQLRELSREGEEEDDDRQEEQRSTGPLFYCPSIPDIDGDISSPVSAVENMAGLLLTGHGIRTREVGYHQGALILDGSLSLF</sequence>
<dbReference type="Proteomes" id="UP000013456">
    <property type="component" value="Chromosome 1"/>
</dbReference>
<evidence type="ECO:0000256" key="13">
    <source>
        <dbReference type="ARBA" id="ARBA00083830"/>
    </source>
</evidence>
<feature type="domain" description="Ig-like" evidence="17">
    <location>
        <begin position="36"/>
        <end position="134"/>
    </location>
</feature>
<keyword evidence="8" id="KW-0325">Glycoprotein</keyword>
<comment type="function">
    <text evidence="11">May play a role in cell-cell recognition and signaling.</text>
</comment>
<dbReference type="FunFam" id="2.60.40.10:FF:001969">
    <property type="entry name" value="Cell surface A33 antigen"/>
    <property type="match status" value="1"/>
</dbReference>
<keyword evidence="7" id="KW-1015">Disulfide bond</keyword>
<feature type="chain" id="PRO_5003499894" description="Cell surface A33 antigen" evidence="16">
    <location>
        <begin position="22"/>
        <end position="365"/>
    </location>
</feature>
<dbReference type="FunFam" id="2.60.40.10:FF:000095">
    <property type="entry name" value="immunoglobulin superfamily member 11 isoform X1"/>
    <property type="match status" value="1"/>
</dbReference>
<evidence type="ECO:0000256" key="11">
    <source>
        <dbReference type="ARBA" id="ARBA00055446"/>
    </source>
</evidence>
<dbReference type="InterPro" id="IPR013783">
    <property type="entry name" value="Ig-like_fold"/>
</dbReference>
<evidence type="ECO:0000256" key="5">
    <source>
        <dbReference type="ARBA" id="ARBA00023136"/>
    </source>
</evidence>
<dbReference type="EMBL" id="CM001253">
    <property type="protein sequence ID" value="EHH15782.1"/>
    <property type="molecule type" value="Genomic_DNA"/>
</dbReference>
<organism evidence="18">
    <name type="scientific">Macaca mulatta</name>
    <name type="common">Rhesus macaque</name>
    <dbReference type="NCBI Taxonomy" id="9544"/>
    <lineage>
        <taxon>Eukaryota</taxon>
        <taxon>Metazoa</taxon>
        <taxon>Chordata</taxon>
        <taxon>Craniata</taxon>
        <taxon>Vertebrata</taxon>
        <taxon>Euteleostomi</taxon>
        <taxon>Mammalia</taxon>
        <taxon>Eutheria</taxon>
        <taxon>Euarchontoglires</taxon>
        <taxon>Primates</taxon>
        <taxon>Haplorrhini</taxon>
        <taxon>Catarrhini</taxon>
        <taxon>Cercopithecidae</taxon>
        <taxon>Cercopithecinae</taxon>
        <taxon>Macaca</taxon>
    </lineage>
</organism>
<feature type="transmembrane region" description="Helical" evidence="15">
    <location>
        <begin position="235"/>
        <end position="260"/>
    </location>
</feature>
<keyword evidence="3 16" id="KW-0732">Signal</keyword>
<evidence type="ECO:0000256" key="10">
    <source>
        <dbReference type="ARBA" id="ARBA00023319"/>
    </source>
</evidence>